<dbReference type="Proteomes" id="UP000236262">
    <property type="component" value="Unassembled WGS sequence"/>
</dbReference>
<dbReference type="InterPro" id="IPR026444">
    <property type="entry name" value="Secre_tail"/>
</dbReference>
<dbReference type="Pfam" id="PF18962">
    <property type="entry name" value="Por_Secre_tail"/>
    <property type="match status" value="1"/>
</dbReference>
<evidence type="ECO:0000313" key="3">
    <source>
        <dbReference type="EMBL" id="AZA84692.1"/>
    </source>
</evidence>
<evidence type="ECO:0000313" key="6">
    <source>
        <dbReference type="Proteomes" id="UP000279972"/>
    </source>
</evidence>
<evidence type="ECO:0000256" key="1">
    <source>
        <dbReference type="ARBA" id="ARBA00022729"/>
    </source>
</evidence>
<sequence length="521" mass="58661">MQKKLPVIIILLSFFQLIKAQTEFITIWKPNNTLQCPLLNPQFSAPANNQILFPGIGENYTIKWEEVGYPQHNGSMLDVTSSSPILIDFGPSLNPNLAEATYMLIVSNGNGIFKQIKFSDDIILPDPIFEIPNSKAIGSANKIVEITQWGNIQWTDMKSAFSQCGLLNITATDSPDLSHITDASMMFYNTTSLEGNSSMANWDTSRIKNFKYMFGRGTSSFLGADNFSPPIGTWDMSAAEDISYMFMKRKSFNENLNNWNTSTIANMAYTFAECTAFNQPLDQWNTSKVKNMAYMFHFIPNFNQPLNTWNTSNVTNMGHMFHDVSSFNYPLNLWDVSNVTEMNTMFSGASAFNQTLKDWNIKSLYSASSMITKTGMDCGSYSTTLYGWANHQDTPNNVVLGSVFPSPYSIDPSVIDARNILLNTKGWIFIGDTPTECKGLGTMESSLRNQPAIFPNPVDEVIQLKNFYNPTRYLIFDTTGKLVTKDDVSKTFINVQSLAKGNYILQVMTKDKNYTFKFIKK</sequence>
<organism evidence="4 5">
    <name type="scientific">Chryseobacterium lactis</name>
    <dbReference type="NCBI Taxonomy" id="1241981"/>
    <lineage>
        <taxon>Bacteria</taxon>
        <taxon>Pseudomonadati</taxon>
        <taxon>Bacteroidota</taxon>
        <taxon>Flavobacteriia</taxon>
        <taxon>Flavobacteriales</taxon>
        <taxon>Weeksellaceae</taxon>
        <taxon>Chryseobacterium group</taxon>
        <taxon>Chryseobacterium</taxon>
    </lineage>
</organism>
<dbReference type="Pfam" id="PF03382">
    <property type="entry name" value="DUF285"/>
    <property type="match status" value="2"/>
</dbReference>
<reference evidence="3 6" key="2">
    <citation type="submission" date="2018-11" db="EMBL/GenBank/DDBJ databases">
        <title>Proposal to divide the Flavobacteriaceae and reorganize its genera based on Amino Acid Identity values calculated from whole genome sequences.</title>
        <authorList>
            <person name="Nicholson A.C."/>
            <person name="Gulvik C.A."/>
            <person name="Whitney A.M."/>
            <person name="Humrighouse B.W."/>
            <person name="Bell M."/>
            <person name="Holmes B."/>
            <person name="Steigerwalt A.G."/>
            <person name="Villarma A."/>
            <person name="Sheth M."/>
            <person name="Batra D."/>
            <person name="Pryor J."/>
            <person name="Bernardet J.-F."/>
            <person name="Hugo C."/>
            <person name="Kampfer P."/>
            <person name="Newman J."/>
            <person name="McQuiston J.R."/>
        </authorList>
    </citation>
    <scope>NUCLEOTIDE SEQUENCE [LARGE SCALE GENOMIC DNA]</scope>
    <source>
        <strain evidence="3 6">KC_1864</strain>
    </source>
</reference>
<dbReference type="NCBIfam" id="TIGR04183">
    <property type="entry name" value="Por_Secre_tail"/>
    <property type="match status" value="1"/>
</dbReference>
<dbReference type="RefSeq" id="WP_103290424.1">
    <property type="nucleotide sequence ID" value="NZ_CP033924.1"/>
</dbReference>
<evidence type="ECO:0000313" key="5">
    <source>
        <dbReference type="Proteomes" id="UP000236262"/>
    </source>
</evidence>
<dbReference type="EMBL" id="PPEH01000002">
    <property type="protein sequence ID" value="PNW14812.1"/>
    <property type="molecule type" value="Genomic_DNA"/>
</dbReference>
<evidence type="ECO:0000259" key="2">
    <source>
        <dbReference type="Pfam" id="PF18962"/>
    </source>
</evidence>
<dbReference type="InterPro" id="IPR011889">
    <property type="entry name" value="Liste_lipo_26"/>
</dbReference>
<protein>
    <submittedName>
        <fullName evidence="3">BspA family leucine-rich repeat surface protein</fullName>
    </submittedName>
</protein>
<dbReference type="KEGG" id="clac:EG342_23565"/>
<keyword evidence="1" id="KW-0732">Signal</keyword>
<dbReference type="OrthoDB" id="9813840at2"/>
<dbReference type="Proteomes" id="UP000279972">
    <property type="component" value="Chromosome"/>
</dbReference>
<gene>
    <name evidence="4" type="ORF">C1637_07595</name>
    <name evidence="3" type="ORF">EG342_23565</name>
</gene>
<feature type="domain" description="Secretion system C-terminal sorting" evidence="2">
    <location>
        <begin position="453"/>
        <end position="519"/>
    </location>
</feature>
<dbReference type="NCBIfam" id="TIGR02167">
    <property type="entry name" value="Liste_lipo_26"/>
    <property type="match status" value="2"/>
</dbReference>
<dbReference type="EMBL" id="CP033924">
    <property type="protein sequence ID" value="AZA84692.1"/>
    <property type="molecule type" value="Genomic_DNA"/>
</dbReference>
<proteinExistence type="predicted"/>
<name>A0A3G6RJD6_CHRLC</name>
<keyword evidence="6" id="KW-1185">Reference proteome</keyword>
<dbReference type="InterPro" id="IPR005046">
    <property type="entry name" value="DUF285"/>
</dbReference>
<dbReference type="AlphaFoldDB" id="A0A3G6RJD6"/>
<evidence type="ECO:0000313" key="4">
    <source>
        <dbReference type="EMBL" id="PNW14812.1"/>
    </source>
</evidence>
<accession>A0A3G6RJD6</accession>
<reference evidence="4 5" key="1">
    <citation type="submission" date="2018-01" db="EMBL/GenBank/DDBJ databases">
        <title>Draft genome sequences of Chryseobacterium lactis NCTC11390, Chryseobacterium oncorhynchi 701B-08, and Chryseobacterium viscerum 687B-08.</title>
        <authorList>
            <person name="Jeong J.-J."/>
            <person name="Lee Y.J."/>
            <person name="Park B."/>
            <person name="Choi I.-G."/>
            <person name="Kim K.D."/>
        </authorList>
    </citation>
    <scope>NUCLEOTIDE SEQUENCE [LARGE SCALE GENOMIC DNA]</scope>
    <source>
        <strain evidence="4 5">NCTC11390</strain>
    </source>
</reference>